<evidence type="ECO:0000256" key="2">
    <source>
        <dbReference type="ARBA" id="ARBA00011738"/>
    </source>
</evidence>
<dbReference type="VEuPathDB" id="VectorBase:AALB015502"/>
<dbReference type="InterPro" id="IPR040079">
    <property type="entry name" value="Glutathione_S-Trfase"/>
</dbReference>
<keyword evidence="8" id="KW-1185">Reference proteome</keyword>
<evidence type="ECO:0000256" key="1">
    <source>
        <dbReference type="ARBA" id="ARBA00009899"/>
    </source>
</evidence>
<dbReference type="GO" id="GO:0006749">
    <property type="term" value="P:glutathione metabolic process"/>
    <property type="evidence" value="ECO:0007669"/>
    <property type="project" value="TreeGrafter"/>
</dbReference>
<dbReference type="SUPFAM" id="SSF52833">
    <property type="entry name" value="Thioredoxin-like"/>
    <property type="match status" value="1"/>
</dbReference>
<dbReference type="SFLD" id="SFLDG00358">
    <property type="entry name" value="Main_(cytGST)"/>
    <property type="match status" value="1"/>
</dbReference>
<evidence type="ECO:0000313" key="7">
    <source>
        <dbReference type="EnsemblMetazoa" id="AALB015502-PA"/>
    </source>
</evidence>
<dbReference type="PROSITE" id="PS50405">
    <property type="entry name" value="GST_CTER"/>
    <property type="match status" value="1"/>
</dbReference>
<dbReference type="PROSITE" id="PS50404">
    <property type="entry name" value="GST_NTER"/>
    <property type="match status" value="1"/>
</dbReference>
<sequence>MSNKLVLYTHIVSPAGRTAELVAKALNLDIEIKEMNVFQGQHMSDEFKRLNPVQTIPTLDDNGFLLWDSHAIAIYLAQRYGKESGLYSDDVQEQARINAALFFESSILFARLRFCTDTLIVLRKPAIPEDNLRRARDALQQFEGLLQEDKPYVVGDRLTVADLSCVTSVTTLHLMLQPQRSEHPKTFAWIDRIAKLPYYADINAKGLQAAGELMKRVTVRNIEETANKE</sequence>
<dbReference type="EC" id="2.5.1.18" evidence="3"/>
<name>A0A182FZR5_ANOAL</name>
<evidence type="ECO:0000256" key="5">
    <source>
        <dbReference type="ARBA" id="ARBA00041523"/>
    </source>
</evidence>
<evidence type="ECO:0000256" key="4">
    <source>
        <dbReference type="ARBA" id="ARBA00022679"/>
    </source>
</evidence>
<dbReference type="PANTHER" id="PTHR43969:SF3">
    <property type="entry name" value="GLUTATHIONE S TRANSFERASE E11, ISOFORM A-RELATED"/>
    <property type="match status" value="1"/>
</dbReference>
<dbReference type="InterPro" id="IPR004046">
    <property type="entry name" value="GST_C"/>
</dbReference>
<dbReference type="CDD" id="cd03177">
    <property type="entry name" value="GST_C_Delta_Epsilon"/>
    <property type="match status" value="1"/>
</dbReference>
<reference evidence="7 8" key="1">
    <citation type="journal article" date="2017" name="G3 (Bethesda)">
        <title>The Physical Genome Mapping of Anopheles albimanus Corrected Scaffold Misassemblies and Identified Interarm Rearrangements in Genus Anopheles.</title>
        <authorList>
            <person name="Artemov G.N."/>
            <person name="Peery A.N."/>
            <person name="Jiang X."/>
            <person name="Tu Z."/>
            <person name="Stegniy V.N."/>
            <person name="Sharakhova M.V."/>
            <person name="Sharakhov I.V."/>
        </authorList>
    </citation>
    <scope>NUCLEOTIDE SEQUENCE [LARGE SCALE GENOMIC DNA]</scope>
    <source>
        <strain evidence="7 8">ALBI9_A</strain>
    </source>
</reference>
<dbReference type="RefSeq" id="XP_035793937.1">
    <property type="nucleotide sequence ID" value="XM_035938044.1"/>
</dbReference>
<dbReference type="Proteomes" id="UP000069272">
    <property type="component" value="Chromosome 2L"/>
</dbReference>
<comment type="similarity">
    <text evidence="1">Belongs to the GST superfamily. Theta family.</text>
</comment>
<dbReference type="STRING" id="7167.A0A182FZR5"/>
<dbReference type="OrthoDB" id="2309723at2759"/>
<evidence type="ECO:0000313" key="8">
    <source>
        <dbReference type="Proteomes" id="UP000069272"/>
    </source>
</evidence>
<dbReference type="GO" id="GO:0004364">
    <property type="term" value="F:glutathione transferase activity"/>
    <property type="evidence" value="ECO:0007669"/>
    <property type="project" value="UniProtKB-EC"/>
</dbReference>
<dbReference type="GeneID" id="118467490"/>
<dbReference type="CDD" id="cd03045">
    <property type="entry name" value="GST_N_Delta_Epsilon"/>
    <property type="match status" value="1"/>
</dbReference>
<dbReference type="KEGG" id="aali:118467490"/>
<dbReference type="Gene3D" id="1.20.1050.10">
    <property type="match status" value="1"/>
</dbReference>
<dbReference type="InterPro" id="IPR036249">
    <property type="entry name" value="Thioredoxin-like_sf"/>
</dbReference>
<dbReference type="InterPro" id="IPR004045">
    <property type="entry name" value="Glutathione_S-Trfase_N"/>
</dbReference>
<protein>
    <recommendedName>
        <fullName evidence="3">glutathione transferase</fullName>
        <ecNumber evidence="3">2.5.1.18</ecNumber>
    </recommendedName>
    <alternativeName>
        <fullName evidence="5">GST class-theta</fullName>
    </alternativeName>
</protein>
<dbReference type="InterPro" id="IPR036282">
    <property type="entry name" value="Glutathione-S-Trfase_C_sf"/>
</dbReference>
<evidence type="ECO:0000256" key="6">
    <source>
        <dbReference type="ARBA" id="ARBA00047960"/>
    </source>
</evidence>
<dbReference type="Pfam" id="PF00043">
    <property type="entry name" value="GST_C"/>
    <property type="match status" value="1"/>
</dbReference>
<keyword evidence="4" id="KW-0808">Transferase</keyword>
<dbReference type="AlphaFoldDB" id="A0A182FZR5"/>
<proteinExistence type="inferred from homology"/>
<dbReference type="SFLD" id="SFLDG01153">
    <property type="entry name" value="Main.4:_Theta-like"/>
    <property type="match status" value="1"/>
</dbReference>
<accession>A0A182FZR5</accession>
<dbReference type="VEuPathDB" id="VectorBase:AALB20_032066"/>
<comment type="subunit">
    <text evidence="2">Homodimer.</text>
</comment>
<dbReference type="PANTHER" id="PTHR43969">
    <property type="entry name" value="GLUTATHIONE S TRANSFERASE D10, ISOFORM A-RELATED"/>
    <property type="match status" value="1"/>
</dbReference>
<dbReference type="FunFam" id="1.20.1050.10:FF:000007">
    <property type="entry name" value="Glutathione S-transferase 1-1"/>
    <property type="match status" value="1"/>
</dbReference>
<organism evidence="7 8">
    <name type="scientific">Anopheles albimanus</name>
    <name type="common">New world malaria mosquito</name>
    <dbReference type="NCBI Taxonomy" id="7167"/>
    <lineage>
        <taxon>Eukaryota</taxon>
        <taxon>Metazoa</taxon>
        <taxon>Ecdysozoa</taxon>
        <taxon>Arthropoda</taxon>
        <taxon>Hexapoda</taxon>
        <taxon>Insecta</taxon>
        <taxon>Pterygota</taxon>
        <taxon>Neoptera</taxon>
        <taxon>Endopterygota</taxon>
        <taxon>Diptera</taxon>
        <taxon>Nematocera</taxon>
        <taxon>Culicoidea</taxon>
        <taxon>Culicidae</taxon>
        <taxon>Anophelinae</taxon>
        <taxon>Anopheles</taxon>
    </lineage>
</organism>
<dbReference type="FunFam" id="3.40.30.10:FF:000208">
    <property type="entry name" value="glutathione S-transferase 1"/>
    <property type="match status" value="1"/>
</dbReference>
<comment type="catalytic activity">
    <reaction evidence="6">
        <text>RX + glutathione = an S-substituted glutathione + a halide anion + H(+)</text>
        <dbReference type="Rhea" id="RHEA:16437"/>
        <dbReference type="ChEBI" id="CHEBI:15378"/>
        <dbReference type="ChEBI" id="CHEBI:16042"/>
        <dbReference type="ChEBI" id="CHEBI:17792"/>
        <dbReference type="ChEBI" id="CHEBI:57925"/>
        <dbReference type="ChEBI" id="CHEBI:90779"/>
        <dbReference type="EC" id="2.5.1.18"/>
    </reaction>
</comment>
<dbReference type="Gene3D" id="3.40.30.10">
    <property type="entry name" value="Glutaredoxin"/>
    <property type="match status" value="1"/>
</dbReference>
<dbReference type="InterPro" id="IPR010987">
    <property type="entry name" value="Glutathione-S-Trfase_C-like"/>
</dbReference>
<reference evidence="7" key="2">
    <citation type="submission" date="2022-08" db="UniProtKB">
        <authorList>
            <consortium name="EnsemblMetazoa"/>
        </authorList>
    </citation>
    <scope>IDENTIFICATION</scope>
    <source>
        <strain evidence="7">STECLA/ALBI9_A</strain>
    </source>
</reference>
<evidence type="ECO:0000256" key="3">
    <source>
        <dbReference type="ARBA" id="ARBA00012452"/>
    </source>
</evidence>
<dbReference type="EnsemblMetazoa" id="AALB015502-RA">
    <property type="protein sequence ID" value="AALB015502-PA"/>
    <property type="gene ID" value="AALB015502"/>
</dbReference>
<dbReference type="Pfam" id="PF02798">
    <property type="entry name" value="GST_N"/>
    <property type="match status" value="1"/>
</dbReference>
<dbReference type="SFLD" id="SFLDS00019">
    <property type="entry name" value="Glutathione_Transferase_(cytos"/>
    <property type="match status" value="1"/>
</dbReference>
<dbReference type="SUPFAM" id="SSF47616">
    <property type="entry name" value="GST C-terminal domain-like"/>
    <property type="match status" value="1"/>
</dbReference>